<dbReference type="Gene3D" id="1.10.287.70">
    <property type="match status" value="1"/>
</dbReference>
<name>A0A3N1NPT9_9GAMM</name>
<evidence type="ECO:0000256" key="3">
    <source>
        <dbReference type="ARBA" id="ARBA00022538"/>
    </source>
</evidence>
<feature type="transmembrane region" description="Helical" evidence="12">
    <location>
        <begin position="93"/>
        <end position="120"/>
    </location>
</feature>
<dbReference type="GO" id="GO:0008076">
    <property type="term" value="C:voltage-gated potassium channel complex"/>
    <property type="evidence" value="ECO:0007669"/>
    <property type="project" value="InterPro"/>
</dbReference>
<evidence type="ECO:0000256" key="8">
    <source>
        <dbReference type="ARBA" id="ARBA00022989"/>
    </source>
</evidence>
<keyword evidence="4 12" id="KW-0812">Transmembrane</keyword>
<keyword evidence="2" id="KW-0813">Transport</keyword>
<keyword evidence="7" id="KW-0630">Potassium</keyword>
<dbReference type="InterPro" id="IPR005821">
    <property type="entry name" value="Ion_trans_dom"/>
</dbReference>
<feature type="transmembrane region" description="Helical" evidence="12">
    <location>
        <begin position="60"/>
        <end position="81"/>
    </location>
</feature>
<evidence type="ECO:0000313" key="15">
    <source>
        <dbReference type="Proteomes" id="UP000273643"/>
    </source>
</evidence>
<dbReference type="PRINTS" id="PR00169">
    <property type="entry name" value="KCHANNEL"/>
</dbReference>
<dbReference type="InterPro" id="IPR027359">
    <property type="entry name" value="Volt_channel_dom_sf"/>
</dbReference>
<keyword evidence="11 14" id="KW-0407">Ion channel</keyword>
<dbReference type="PANTHER" id="PTHR11537:SF254">
    <property type="entry name" value="POTASSIUM VOLTAGE-GATED CHANNEL PROTEIN SHAB"/>
    <property type="match status" value="1"/>
</dbReference>
<proteinExistence type="predicted"/>
<protein>
    <submittedName>
        <fullName evidence="14">Voltage-gated potassium channel</fullName>
    </submittedName>
</protein>
<evidence type="ECO:0000256" key="7">
    <source>
        <dbReference type="ARBA" id="ARBA00022958"/>
    </source>
</evidence>
<dbReference type="EMBL" id="RJUK01000003">
    <property type="protein sequence ID" value="ROQ18163.1"/>
    <property type="molecule type" value="Genomic_DNA"/>
</dbReference>
<dbReference type="OrthoDB" id="9799090at2"/>
<organism evidence="14 15">
    <name type="scientific">Marinimicrobium koreense</name>
    <dbReference type="NCBI Taxonomy" id="306545"/>
    <lineage>
        <taxon>Bacteria</taxon>
        <taxon>Pseudomonadati</taxon>
        <taxon>Pseudomonadota</taxon>
        <taxon>Gammaproteobacteria</taxon>
        <taxon>Cellvibrionales</taxon>
        <taxon>Cellvibrionaceae</taxon>
        <taxon>Marinimicrobium</taxon>
    </lineage>
</organism>
<dbReference type="Proteomes" id="UP000273643">
    <property type="component" value="Unassembled WGS sequence"/>
</dbReference>
<evidence type="ECO:0000259" key="13">
    <source>
        <dbReference type="Pfam" id="PF00520"/>
    </source>
</evidence>
<feature type="transmembrane region" description="Helical" evidence="12">
    <location>
        <begin position="155"/>
        <end position="176"/>
    </location>
</feature>
<evidence type="ECO:0000256" key="12">
    <source>
        <dbReference type="SAM" id="Phobius"/>
    </source>
</evidence>
<dbReference type="RefSeq" id="WP_123639472.1">
    <property type="nucleotide sequence ID" value="NZ_RJUK01000003.1"/>
</dbReference>
<evidence type="ECO:0000256" key="9">
    <source>
        <dbReference type="ARBA" id="ARBA00023065"/>
    </source>
</evidence>
<dbReference type="PANTHER" id="PTHR11537">
    <property type="entry name" value="VOLTAGE-GATED POTASSIUM CHANNEL"/>
    <property type="match status" value="1"/>
</dbReference>
<keyword evidence="3" id="KW-0633">Potassium transport</keyword>
<keyword evidence="6" id="KW-0851">Voltage-gated channel</keyword>
<keyword evidence="15" id="KW-1185">Reference proteome</keyword>
<dbReference type="SUPFAM" id="SSF81324">
    <property type="entry name" value="Voltage-gated potassium channels"/>
    <property type="match status" value="1"/>
</dbReference>
<evidence type="ECO:0000256" key="10">
    <source>
        <dbReference type="ARBA" id="ARBA00023136"/>
    </source>
</evidence>
<comment type="caution">
    <text evidence="14">The sequence shown here is derived from an EMBL/GenBank/DDBJ whole genome shotgun (WGS) entry which is preliminary data.</text>
</comment>
<evidence type="ECO:0000256" key="11">
    <source>
        <dbReference type="ARBA" id="ARBA00023303"/>
    </source>
</evidence>
<evidence type="ECO:0000256" key="6">
    <source>
        <dbReference type="ARBA" id="ARBA00022882"/>
    </source>
</evidence>
<comment type="subcellular location">
    <subcellularLocation>
        <location evidence="1">Membrane</location>
        <topology evidence="1">Multi-pass membrane protein</topology>
    </subcellularLocation>
</comment>
<feature type="domain" description="Ion transport" evidence="13">
    <location>
        <begin position="29"/>
        <end position="235"/>
    </location>
</feature>
<feature type="transmembrane region" description="Helical" evidence="12">
    <location>
        <begin position="30"/>
        <end position="48"/>
    </location>
</feature>
<evidence type="ECO:0000256" key="2">
    <source>
        <dbReference type="ARBA" id="ARBA00022448"/>
    </source>
</evidence>
<dbReference type="Pfam" id="PF00520">
    <property type="entry name" value="Ion_trans"/>
    <property type="match status" value="1"/>
</dbReference>
<dbReference type="InterPro" id="IPR028325">
    <property type="entry name" value="VG_K_chnl"/>
</dbReference>
<reference evidence="14 15" key="1">
    <citation type="submission" date="2018-11" db="EMBL/GenBank/DDBJ databases">
        <title>Genomic Encyclopedia of Type Strains, Phase IV (KMG-IV): sequencing the most valuable type-strain genomes for metagenomic binning, comparative biology and taxonomic classification.</title>
        <authorList>
            <person name="Goeker M."/>
        </authorList>
    </citation>
    <scope>NUCLEOTIDE SEQUENCE [LARGE SCALE GENOMIC DNA]</scope>
    <source>
        <strain evidence="14 15">DSM 16974</strain>
    </source>
</reference>
<evidence type="ECO:0000256" key="5">
    <source>
        <dbReference type="ARBA" id="ARBA00022826"/>
    </source>
</evidence>
<evidence type="ECO:0000256" key="1">
    <source>
        <dbReference type="ARBA" id="ARBA00004141"/>
    </source>
</evidence>
<keyword evidence="8 12" id="KW-1133">Transmembrane helix</keyword>
<accession>A0A3N1NPT9</accession>
<keyword evidence="5" id="KW-0631">Potassium channel</keyword>
<evidence type="ECO:0000256" key="4">
    <source>
        <dbReference type="ARBA" id="ARBA00022692"/>
    </source>
</evidence>
<dbReference type="AlphaFoldDB" id="A0A3N1NPT9"/>
<keyword evidence="9" id="KW-0406">Ion transport</keyword>
<sequence>MSSLKPADVGIRTRLFQIIFESDTPVAKGFDILLAILIFMSVGVILLDSVQEYHERFGTLFYYTEWVITLLFTLELGLRIYCLHKPLLYLKSFYGIIDVLAVLPTWLMLILPGAQTLVVIRLLRTLRLFRVLEMMALVGQGRLLLDALKRSRGQIMLFLFTILMLVTIFSTFLYLIEPHEAGFTSIPTSIYWGIVTLTTVGYGDISPVTPLGQFISVMIMLAGYSIIALPAGVFSAEVIRSLREDRYSDEACPGCGKNQHERDAKYCKHCGTWLNEEKEEPHSDTDKHPAGTE</sequence>
<dbReference type="GO" id="GO:0005249">
    <property type="term" value="F:voltage-gated potassium channel activity"/>
    <property type="evidence" value="ECO:0007669"/>
    <property type="project" value="InterPro"/>
</dbReference>
<dbReference type="Gene3D" id="1.20.120.350">
    <property type="entry name" value="Voltage-gated potassium channels. Chain C"/>
    <property type="match status" value="1"/>
</dbReference>
<evidence type="ECO:0000313" key="14">
    <source>
        <dbReference type="EMBL" id="ROQ18163.1"/>
    </source>
</evidence>
<dbReference type="GO" id="GO:0001508">
    <property type="term" value="P:action potential"/>
    <property type="evidence" value="ECO:0007669"/>
    <property type="project" value="TreeGrafter"/>
</dbReference>
<keyword evidence="10 12" id="KW-0472">Membrane</keyword>
<feature type="transmembrane region" description="Helical" evidence="12">
    <location>
        <begin position="214"/>
        <end position="236"/>
    </location>
</feature>
<gene>
    <name evidence="14" type="ORF">EDC38_3137</name>
</gene>